<evidence type="ECO:0000256" key="1">
    <source>
        <dbReference type="ARBA" id="ARBA00022723"/>
    </source>
</evidence>
<keyword evidence="2 4" id="KW-0863">Zinc-finger</keyword>
<evidence type="ECO:0000313" key="7">
    <source>
        <dbReference type="EMBL" id="OWM76931.1"/>
    </source>
</evidence>
<dbReference type="Proteomes" id="UP000197138">
    <property type="component" value="Unassembled WGS sequence"/>
</dbReference>
<evidence type="ECO:0000313" key="8">
    <source>
        <dbReference type="Proteomes" id="UP000197138"/>
    </source>
</evidence>
<dbReference type="PROSITE" id="PS51999">
    <property type="entry name" value="ZF_GRF"/>
    <property type="match status" value="1"/>
</dbReference>
<dbReference type="PANTHER" id="PTHR33680">
    <property type="entry name" value="OS07G0190500 PROTEIN"/>
    <property type="match status" value="1"/>
</dbReference>
<feature type="domain" description="GRF-type" evidence="6">
    <location>
        <begin position="63"/>
        <end position="106"/>
    </location>
</feature>
<name>A0A218WXF4_PUNGR</name>
<keyword evidence="1" id="KW-0479">Metal-binding</keyword>
<dbReference type="EMBL" id="MTKT01002941">
    <property type="protein sequence ID" value="OWM76931.1"/>
    <property type="molecule type" value="Genomic_DNA"/>
</dbReference>
<feature type="region of interest" description="Disordered" evidence="5">
    <location>
        <begin position="22"/>
        <end position="42"/>
    </location>
</feature>
<evidence type="ECO:0000256" key="5">
    <source>
        <dbReference type="SAM" id="MobiDB-lite"/>
    </source>
</evidence>
<gene>
    <name evidence="7" type="ORF">CDL15_Pgr021213</name>
</gene>
<proteinExistence type="predicted"/>
<evidence type="ECO:0000256" key="4">
    <source>
        <dbReference type="PROSITE-ProRule" id="PRU01343"/>
    </source>
</evidence>
<comment type="caution">
    <text evidence="7">The sequence shown here is derived from an EMBL/GenBank/DDBJ whole genome shotgun (WGS) entry which is preliminary data.</text>
</comment>
<dbReference type="AlphaFoldDB" id="A0A218WXF4"/>
<reference evidence="8" key="1">
    <citation type="journal article" date="2017" name="Plant J.">
        <title>The pomegranate (Punica granatum L.) genome and the genomics of punicalagin biosynthesis.</title>
        <authorList>
            <person name="Qin G."/>
            <person name="Xu C."/>
            <person name="Ming R."/>
            <person name="Tang H."/>
            <person name="Guyot R."/>
            <person name="Kramer E.M."/>
            <person name="Hu Y."/>
            <person name="Yi X."/>
            <person name="Qi Y."/>
            <person name="Xu X."/>
            <person name="Gao Z."/>
            <person name="Pan H."/>
            <person name="Jian J."/>
            <person name="Tian Y."/>
            <person name="Yue Z."/>
            <person name="Xu Y."/>
        </authorList>
    </citation>
    <scope>NUCLEOTIDE SEQUENCE [LARGE SCALE GENOMIC DNA]</scope>
    <source>
        <strain evidence="8">cv. Dabenzi</strain>
    </source>
</reference>
<keyword evidence="3" id="KW-0862">Zinc</keyword>
<organism evidence="7 8">
    <name type="scientific">Punica granatum</name>
    <name type="common">Pomegranate</name>
    <dbReference type="NCBI Taxonomy" id="22663"/>
    <lineage>
        <taxon>Eukaryota</taxon>
        <taxon>Viridiplantae</taxon>
        <taxon>Streptophyta</taxon>
        <taxon>Embryophyta</taxon>
        <taxon>Tracheophyta</taxon>
        <taxon>Spermatophyta</taxon>
        <taxon>Magnoliopsida</taxon>
        <taxon>eudicotyledons</taxon>
        <taxon>Gunneridae</taxon>
        <taxon>Pentapetalae</taxon>
        <taxon>rosids</taxon>
        <taxon>malvids</taxon>
        <taxon>Myrtales</taxon>
        <taxon>Lythraceae</taxon>
        <taxon>Punica</taxon>
    </lineage>
</organism>
<evidence type="ECO:0000256" key="3">
    <source>
        <dbReference type="ARBA" id="ARBA00022833"/>
    </source>
</evidence>
<evidence type="ECO:0000256" key="2">
    <source>
        <dbReference type="ARBA" id="ARBA00022771"/>
    </source>
</evidence>
<dbReference type="Pfam" id="PF06839">
    <property type="entry name" value="Zn_ribbon_GRF"/>
    <property type="match status" value="1"/>
</dbReference>
<evidence type="ECO:0000259" key="6">
    <source>
        <dbReference type="PROSITE" id="PS51999"/>
    </source>
</evidence>
<dbReference type="InterPro" id="IPR010666">
    <property type="entry name" value="Znf_GRF"/>
</dbReference>
<dbReference type="GO" id="GO:0008270">
    <property type="term" value="F:zinc ion binding"/>
    <property type="evidence" value="ECO:0007669"/>
    <property type="project" value="UniProtKB-KW"/>
</dbReference>
<sequence>MSCNSQSEWSCHNHRRLREDSTVYPKRRRASSLSMSNDEDDGFCDCKRRKSSRSSNRDEDIYCHSRRRALRMISNTKCNPGRAFYRCPQRRNKGLSCDYFEWEDEIGLSNSSPNQRLISELRRRNATNELPLKRLDCKCAVVCFWVALMEVAFGSSHCS</sequence>
<dbReference type="PANTHER" id="PTHR33680:SF1">
    <property type="entry name" value="OS05G0489500 PROTEIN"/>
    <property type="match status" value="1"/>
</dbReference>
<protein>
    <recommendedName>
        <fullName evidence="6">GRF-type domain-containing protein</fullName>
    </recommendedName>
</protein>
<accession>A0A218WXF4</accession>